<protein>
    <submittedName>
        <fullName evidence="1">Uncharacterized protein</fullName>
    </submittedName>
</protein>
<reference evidence="1" key="2">
    <citation type="journal article" date="2015" name="Data Brief">
        <title>Shoot transcriptome of the giant reed, Arundo donax.</title>
        <authorList>
            <person name="Barrero R.A."/>
            <person name="Guerrero F.D."/>
            <person name="Moolhuijzen P."/>
            <person name="Goolsby J.A."/>
            <person name="Tidwell J."/>
            <person name="Bellgard S.E."/>
            <person name="Bellgard M.I."/>
        </authorList>
    </citation>
    <scope>NUCLEOTIDE SEQUENCE</scope>
    <source>
        <tissue evidence="1">Shoot tissue taken approximately 20 cm above the soil surface</tissue>
    </source>
</reference>
<name>A0A0A9GD84_ARUDO</name>
<accession>A0A0A9GD84</accession>
<organism evidence="1">
    <name type="scientific">Arundo donax</name>
    <name type="common">Giant reed</name>
    <name type="synonym">Donax arundinaceus</name>
    <dbReference type="NCBI Taxonomy" id="35708"/>
    <lineage>
        <taxon>Eukaryota</taxon>
        <taxon>Viridiplantae</taxon>
        <taxon>Streptophyta</taxon>
        <taxon>Embryophyta</taxon>
        <taxon>Tracheophyta</taxon>
        <taxon>Spermatophyta</taxon>
        <taxon>Magnoliopsida</taxon>
        <taxon>Liliopsida</taxon>
        <taxon>Poales</taxon>
        <taxon>Poaceae</taxon>
        <taxon>PACMAD clade</taxon>
        <taxon>Arundinoideae</taxon>
        <taxon>Arundineae</taxon>
        <taxon>Arundo</taxon>
    </lineage>
</organism>
<reference evidence="1" key="1">
    <citation type="submission" date="2014-09" db="EMBL/GenBank/DDBJ databases">
        <authorList>
            <person name="Magalhaes I.L.F."/>
            <person name="Oliveira U."/>
            <person name="Santos F.R."/>
            <person name="Vidigal T.H.D.A."/>
            <person name="Brescovit A.D."/>
            <person name="Santos A.J."/>
        </authorList>
    </citation>
    <scope>NUCLEOTIDE SEQUENCE</scope>
    <source>
        <tissue evidence="1">Shoot tissue taken approximately 20 cm above the soil surface</tissue>
    </source>
</reference>
<dbReference type="EMBL" id="GBRH01174861">
    <property type="protein sequence ID" value="JAE23035.1"/>
    <property type="molecule type" value="Transcribed_RNA"/>
</dbReference>
<proteinExistence type="predicted"/>
<evidence type="ECO:0000313" key="1">
    <source>
        <dbReference type="EMBL" id="JAE23035.1"/>
    </source>
</evidence>
<dbReference type="AlphaFoldDB" id="A0A0A9GD84"/>
<sequence>MLFIVLFWAAVRRTRNGSWR</sequence>